<feature type="region of interest" description="Disordered" evidence="1">
    <location>
        <begin position="27"/>
        <end position="81"/>
    </location>
</feature>
<organism evidence="2 3">
    <name type="scientific">Roridomyces roridus</name>
    <dbReference type="NCBI Taxonomy" id="1738132"/>
    <lineage>
        <taxon>Eukaryota</taxon>
        <taxon>Fungi</taxon>
        <taxon>Dikarya</taxon>
        <taxon>Basidiomycota</taxon>
        <taxon>Agaricomycotina</taxon>
        <taxon>Agaricomycetes</taxon>
        <taxon>Agaricomycetidae</taxon>
        <taxon>Agaricales</taxon>
        <taxon>Marasmiineae</taxon>
        <taxon>Mycenaceae</taxon>
        <taxon>Roridomyces</taxon>
    </lineage>
</organism>
<feature type="compositionally biased region" description="Low complexity" evidence="1">
    <location>
        <begin position="716"/>
        <end position="736"/>
    </location>
</feature>
<feature type="region of interest" description="Disordered" evidence="1">
    <location>
        <begin position="1"/>
        <end position="20"/>
    </location>
</feature>
<reference evidence="2" key="1">
    <citation type="submission" date="2023-03" db="EMBL/GenBank/DDBJ databases">
        <title>Massive genome expansion in bonnet fungi (Mycena s.s.) driven by repeated elements and novel gene families across ecological guilds.</title>
        <authorList>
            <consortium name="Lawrence Berkeley National Laboratory"/>
            <person name="Harder C.B."/>
            <person name="Miyauchi S."/>
            <person name="Viragh M."/>
            <person name="Kuo A."/>
            <person name="Thoen E."/>
            <person name="Andreopoulos B."/>
            <person name="Lu D."/>
            <person name="Skrede I."/>
            <person name="Drula E."/>
            <person name="Henrissat B."/>
            <person name="Morin E."/>
            <person name="Kohler A."/>
            <person name="Barry K."/>
            <person name="LaButti K."/>
            <person name="Morin E."/>
            <person name="Salamov A."/>
            <person name="Lipzen A."/>
            <person name="Mereny Z."/>
            <person name="Hegedus B."/>
            <person name="Baldrian P."/>
            <person name="Stursova M."/>
            <person name="Weitz H."/>
            <person name="Taylor A."/>
            <person name="Grigoriev I.V."/>
            <person name="Nagy L.G."/>
            <person name="Martin F."/>
            <person name="Kauserud H."/>
        </authorList>
    </citation>
    <scope>NUCLEOTIDE SEQUENCE</scope>
    <source>
        <strain evidence="2">9284</strain>
    </source>
</reference>
<protein>
    <submittedName>
        <fullName evidence="2">Uncharacterized protein</fullName>
    </submittedName>
</protein>
<feature type="compositionally biased region" description="Basic and acidic residues" evidence="1">
    <location>
        <begin position="626"/>
        <end position="641"/>
    </location>
</feature>
<dbReference type="EMBL" id="JARKIF010000034">
    <property type="protein sequence ID" value="KAJ7610840.1"/>
    <property type="molecule type" value="Genomic_DNA"/>
</dbReference>
<feature type="compositionally biased region" description="Low complexity" evidence="1">
    <location>
        <begin position="139"/>
        <end position="148"/>
    </location>
</feature>
<sequence length="864" mass="93676">MPARGSKTAPIEISSDEEDEEVIVEQLLPPAATLVQPRQKRKREELHENNNNRFGQQGEGKKARKRRRKLEREEMARARQQAMLPPPFAVLPFIPTFNPWEPNGYNPFPLGLPQHPFNSIPPLPPPPPYDPHQRYQNHSGSSSSSGPSAWVASMAGNQDLDFWDSYQSTAPTPPVELPPLPPPPQLPRIPPPPPPREATPPPPPPVAPPVGPAKSTTVVKKPPSLTIGMNPDQDKHSKHGTFHPSAQVITSLSAQPQAYIPNPARTLVMEQLPKTHRTPDFIKSWCKGAADVHPVYFAIDPPSAKALVEFATADLARRAWGSPKLGGPIQDGSKGSLKGKPRADLIRVWWYRVDGVGAGAGVGEIEEGEIEGDAGEREVSIPPAPTPEPMPLLRRETKKERKARLARDRQSKADANAPQAQASSSNANHPPPGLMPSMSPSPESPPPVYTTPVWPIDGPGSWGSPAAQIMAVPASLPPRPPPSAPANLPARPPLPPQSALGSHWNAPARRPGSFVPPVNVVIDVDLDMELETPKSAASSHPPPVPLAMPSVPPPLPPVVPSGPIPLPAAPPLEPRAMKNAPKGPRAQQRLKELEEKIRRGRMELSAAVTAASTSEGDVAMPMASEVPKKEEGKSVDSSKMEEDLRKLVLRSQKSKGLNKEKDTAVSVDVVMDPVEEEEKGEMKETLDDLAVSFITETIQSMPKDAPVVLAKTKPVASKPPSSKPLSSSSLSAKEALAARQRRLEAQIAESKAFMERLKVAKTKEEKDRVLTEMREADKRRAMEEASDGGAVGTGVLRVSIPAPQPTQSQTQWEGREKALSFKWEEAPKVKLKWPDSRNDLCVLIISDDEEGSESEMEEVDGELM</sequence>
<feature type="compositionally biased region" description="Low complexity" evidence="1">
    <location>
        <begin position="415"/>
        <end position="428"/>
    </location>
</feature>
<comment type="caution">
    <text evidence="2">The sequence shown here is derived from an EMBL/GenBank/DDBJ whole genome shotgun (WGS) entry which is preliminary data.</text>
</comment>
<gene>
    <name evidence="2" type="ORF">FB45DRAFT_941762</name>
</gene>
<feature type="compositionally biased region" description="Basic and acidic residues" evidence="1">
    <location>
        <begin position="393"/>
        <end position="412"/>
    </location>
</feature>
<proteinExistence type="predicted"/>
<name>A0AAD7B4U8_9AGAR</name>
<feature type="compositionally biased region" description="Pro residues" evidence="1">
    <location>
        <begin position="171"/>
        <end position="211"/>
    </location>
</feature>
<feature type="region of interest" description="Disordered" evidence="1">
    <location>
        <begin position="712"/>
        <end position="736"/>
    </location>
</feature>
<accession>A0AAD7B4U8</accession>
<feature type="region of interest" description="Disordered" evidence="1">
    <location>
        <begin position="472"/>
        <end position="516"/>
    </location>
</feature>
<feature type="compositionally biased region" description="Pro residues" evidence="1">
    <location>
        <begin position="475"/>
        <end position="496"/>
    </location>
</feature>
<feature type="compositionally biased region" description="Pro residues" evidence="1">
    <location>
        <begin position="119"/>
        <end position="130"/>
    </location>
</feature>
<feature type="region of interest" description="Disordered" evidence="1">
    <location>
        <begin position="366"/>
        <end position="453"/>
    </location>
</feature>
<feature type="region of interest" description="Disordered" evidence="1">
    <location>
        <begin position="765"/>
        <end position="791"/>
    </location>
</feature>
<dbReference type="Proteomes" id="UP001221142">
    <property type="component" value="Unassembled WGS sequence"/>
</dbReference>
<feature type="region of interest" description="Disordered" evidence="1">
    <location>
        <begin position="566"/>
        <end position="588"/>
    </location>
</feature>
<feature type="region of interest" description="Disordered" evidence="1">
    <location>
        <begin position="102"/>
        <end position="241"/>
    </location>
</feature>
<feature type="region of interest" description="Disordered" evidence="1">
    <location>
        <begin position="605"/>
        <end position="641"/>
    </location>
</feature>
<evidence type="ECO:0000313" key="2">
    <source>
        <dbReference type="EMBL" id="KAJ7610840.1"/>
    </source>
</evidence>
<feature type="compositionally biased region" description="Basic and acidic residues" evidence="1">
    <location>
        <begin position="765"/>
        <end position="783"/>
    </location>
</feature>
<evidence type="ECO:0000256" key="1">
    <source>
        <dbReference type="SAM" id="MobiDB-lite"/>
    </source>
</evidence>
<keyword evidence="3" id="KW-1185">Reference proteome</keyword>
<evidence type="ECO:0000313" key="3">
    <source>
        <dbReference type="Proteomes" id="UP001221142"/>
    </source>
</evidence>
<dbReference type="AlphaFoldDB" id="A0AAD7B4U8"/>